<comment type="similarity">
    <text evidence="1">Belongs to the leucine-binding protein family.</text>
</comment>
<feature type="domain" description="Leucine-binding protein" evidence="6">
    <location>
        <begin position="29"/>
        <end position="340"/>
    </location>
</feature>
<name>A0A844QGS7_9HYPH</name>
<dbReference type="RefSeq" id="WP_156714107.1">
    <property type="nucleotide sequence ID" value="NZ_WPHG01000004.1"/>
</dbReference>
<evidence type="ECO:0000256" key="2">
    <source>
        <dbReference type="ARBA" id="ARBA00022448"/>
    </source>
</evidence>
<comment type="caution">
    <text evidence="7">The sequence shown here is derived from an EMBL/GenBank/DDBJ whole genome shotgun (WGS) entry which is preliminary data.</text>
</comment>
<dbReference type="InterPro" id="IPR028081">
    <property type="entry name" value="Leu-bd"/>
</dbReference>
<gene>
    <name evidence="7" type="ORF">GN330_18055</name>
</gene>
<organism evidence="7 8">
    <name type="scientific">Nitratireductor arenosus</name>
    <dbReference type="NCBI Taxonomy" id="2682096"/>
    <lineage>
        <taxon>Bacteria</taxon>
        <taxon>Pseudomonadati</taxon>
        <taxon>Pseudomonadota</taxon>
        <taxon>Alphaproteobacteria</taxon>
        <taxon>Hyphomicrobiales</taxon>
        <taxon>Phyllobacteriaceae</taxon>
        <taxon>Nitratireductor</taxon>
    </lineage>
</organism>
<reference evidence="7 8" key="1">
    <citation type="submission" date="2019-12" db="EMBL/GenBank/DDBJ databases">
        <title>Nitratireductor arenosus sp. nov., Isolated from sea sand, Jeju island, South Korea.</title>
        <authorList>
            <person name="Kim W."/>
        </authorList>
    </citation>
    <scope>NUCLEOTIDE SEQUENCE [LARGE SCALE GENOMIC DNA]</scope>
    <source>
        <strain evidence="7 8">CAU 1489</strain>
    </source>
</reference>
<evidence type="ECO:0000256" key="3">
    <source>
        <dbReference type="ARBA" id="ARBA00022729"/>
    </source>
</evidence>
<dbReference type="PRINTS" id="PR00337">
    <property type="entry name" value="LEUILEVALBP"/>
</dbReference>
<evidence type="ECO:0000313" key="7">
    <source>
        <dbReference type="EMBL" id="MVA99156.1"/>
    </source>
</evidence>
<dbReference type="CDD" id="cd06346">
    <property type="entry name" value="PBP1_ABC_ligand_binding-like"/>
    <property type="match status" value="1"/>
</dbReference>
<dbReference type="GO" id="GO:0006865">
    <property type="term" value="P:amino acid transport"/>
    <property type="evidence" value="ECO:0007669"/>
    <property type="project" value="UniProtKB-KW"/>
</dbReference>
<accession>A0A844QGS7</accession>
<keyword evidence="2" id="KW-0813">Transport</keyword>
<evidence type="ECO:0000256" key="5">
    <source>
        <dbReference type="SAM" id="SignalP"/>
    </source>
</evidence>
<feature type="signal peptide" evidence="5">
    <location>
        <begin position="1"/>
        <end position="26"/>
    </location>
</feature>
<dbReference type="EMBL" id="WPHG01000004">
    <property type="protein sequence ID" value="MVA99156.1"/>
    <property type="molecule type" value="Genomic_DNA"/>
</dbReference>
<dbReference type="Gene3D" id="3.40.50.2300">
    <property type="match status" value="2"/>
</dbReference>
<evidence type="ECO:0000259" key="6">
    <source>
        <dbReference type="Pfam" id="PF13458"/>
    </source>
</evidence>
<feature type="chain" id="PRO_5032779554" evidence="5">
    <location>
        <begin position="27"/>
        <end position="403"/>
    </location>
</feature>
<dbReference type="AlphaFoldDB" id="A0A844QGS7"/>
<evidence type="ECO:0000256" key="1">
    <source>
        <dbReference type="ARBA" id="ARBA00010062"/>
    </source>
</evidence>
<protein>
    <submittedName>
        <fullName evidence="7">ABC transporter substrate-binding protein</fullName>
    </submittedName>
</protein>
<evidence type="ECO:0000313" key="8">
    <source>
        <dbReference type="Proteomes" id="UP000463224"/>
    </source>
</evidence>
<dbReference type="InterPro" id="IPR000709">
    <property type="entry name" value="Leu_Ile_Val-bd"/>
</dbReference>
<dbReference type="PANTHER" id="PTHR30483">
    <property type="entry name" value="LEUCINE-SPECIFIC-BINDING PROTEIN"/>
    <property type="match status" value="1"/>
</dbReference>
<keyword evidence="8" id="KW-1185">Reference proteome</keyword>
<dbReference type="InterPro" id="IPR028082">
    <property type="entry name" value="Peripla_BP_I"/>
</dbReference>
<dbReference type="SUPFAM" id="SSF53822">
    <property type="entry name" value="Periplasmic binding protein-like I"/>
    <property type="match status" value="1"/>
</dbReference>
<keyword evidence="4" id="KW-0029">Amino-acid transport</keyword>
<sequence>MRSAFRNVMAASVAGLALAMAAPASAEDVKIGFLGGFTGPIESLTPPIFNGVKLAVDQVNAQGGILDGKLNLVQGDSTCADTTAASGAADRMVNSENVTALVGPLCSGATIAAANTAAIPGGVLLISPAATSPALTTLDDNDLVFRTAPSDAYQGQMLAKTLRADGADNIAITYVNNDYGKGFADALAAAFAEQGGSVAANVAHEDGKADYRAEIGQLAGSGAGMLVVLAYADGSGQTIIRQAIEGGDFSKFAGGDGMISATLVPAVGEAPLQGMIATRPGSSQTDGTAIFNTLAEDAGVPPTGTFVPQGYDAAFLIALAIEKNGNGGREGLSQALRDVASAPGEVILPGEWEKAKKLLAEGADINYEGASGSHEFDDNGDVPGVIVKTVVEGAVFKEVGQVE</sequence>
<dbReference type="InterPro" id="IPR051010">
    <property type="entry name" value="BCAA_transport"/>
</dbReference>
<dbReference type="Proteomes" id="UP000463224">
    <property type="component" value="Unassembled WGS sequence"/>
</dbReference>
<evidence type="ECO:0000256" key="4">
    <source>
        <dbReference type="ARBA" id="ARBA00022970"/>
    </source>
</evidence>
<proteinExistence type="inferred from homology"/>
<dbReference type="Pfam" id="PF13458">
    <property type="entry name" value="Peripla_BP_6"/>
    <property type="match status" value="1"/>
</dbReference>
<dbReference type="PANTHER" id="PTHR30483:SF6">
    <property type="entry name" value="PERIPLASMIC BINDING PROTEIN OF ABC TRANSPORTER FOR NATURAL AMINO ACIDS"/>
    <property type="match status" value="1"/>
</dbReference>
<keyword evidence="3 5" id="KW-0732">Signal</keyword>